<dbReference type="PATRIC" id="fig|1444770.3.peg.815"/>
<gene>
    <name evidence="1" type="ORF">AF72_03295</name>
</gene>
<reference evidence="1 2" key="1">
    <citation type="journal article" date="2014" name="Genome Announc.">
        <title>Draft Genome Sequence of Xylella fastidiosa Pear Leaf Scorch Strain in Taiwan.</title>
        <authorList>
            <person name="Su C.C."/>
            <person name="Deng W.L."/>
            <person name="Jan F.J."/>
            <person name="Chang C.J."/>
            <person name="Huang H."/>
            <person name="Chen J."/>
        </authorList>
    </citation>
    <scope>NUCLEOTIDE SEQUENCE [LARGE SCALE GENOMIC DNA]</scope>
    <source>
        <strain evidence="1 2">PLS229</strain>
    </source>
</reference>
<dbReference type="Proteomes" id="UP000020406">
    <property type="component" value="Unassembled WGS sequence"/>
</dbReference>
<sequence length="44" mass="5219">MPKECGYFNQNNFYRLLTVLGYIDRAESARLVRGQRYVFGLFVL</sequence>
<evidence type="ECO:0000313" key="2">
    <source>
        <dbReference type="Proteomes" id="UP000020406"/>
    </source>
</evidence>
<protein>
    <submittedName>
        <fullName evidence="1">Uncharacterized protein</fullName>
    </submittedName>
</protein>
<organism evidence="1 2">
    <name type="scientific">Xylella taiwanensis</name>
    <dbReference type="NCBI Taxonomy" id="1444770"/>
    <lineage>
        <taxon>Bacteria</taxon>
        <taxon>Pseudomonadati</taxon>
        <taxon>Pseudomonadota</taxon>
        <taxon>Gammaproteobacteria</taxon>
        <taxon>Lysobacterales</taxon>
        <taxon>Lysobacteraceae</taxon>
        <taxon>Xylella</taxon>
    </lineage>
</organism>
<comment type="caution">
    <text evidence="1">The sequence shown here is derived from an EMBL/GenBank/DDBJ whole genome shotgun (WGS) entry which is preliminary data.</text>
</comment>
<name>Z9JME0_9GAMM</name>
<evidence type="ECO:0000313" key="1">
    <source>
        <dbReference type="EMBL" id="EWS78937.1"/>
    </source>
</evidence>
<proteinExistence type="predicted"/>
<dbReference type="AlphaFoldDB" id="Z9JME0"/>
<dbReference type="EMBL" id="JDSQ01000004">
    <property type="protein sequence ID" value="EWS78937.1"/>
    <property type="molecule type" value="Genomic_DNA"/>
</dbReference>
<accession>Z9JME0</accession>